<comment type="similarity">
    <text evidence="10 11">Belongs to the class-I aminoacyl-tRNA synthetase family. TyrS type 1 subfamily.</text>
</comment>
<evidence type="ECO:0000256" key="6">
    <source>
        <dbReference type="ARBA" id="ARBA00022884"/>
    </source>
</evidence>
<keyword evidence="16" id="KW-1185">Reference proteome</keyword>
<dbReference type="Proteomes" id="UP001268577">
    <property type="component" value="Unassembled WGS sequence"/>
</dbReference>
<dbReference type="InterPro" id="IPR024107">
    <property type="entry name" value="Tyr-tRNA-ligase_bac_1"/>
</dbReference>
<keyword evidence="2 11" id="KW-0963">Cytoplasm</keyword>
<dbReference type="Gene3D" id="1.10.240.10">
    <property type="entry name" value="Tyrosyl-Transfer RNA Synthetase"/>
    <property type="match status" value="1"/>
</dbReference>
<dbReference type="GO" id="GO:0005524">
    <property type="term" value="F:ATP binding"/>
    <property type="evidence" value="ECO:0007669"/>
    <property type="project" value="UniProtKB-UniRule"/>
</dbReference>
<feature type="binding site" evidence="11">
    <location>
        <position position="175"/>
    </location>
    <ligand>
        <name>L-tyrosine</name>
        <dbReference type="ChEBI" id="CHEBI:58315"/>
    </ligand>
</feature>
<gene>
    <name evidence="11 14" type="primary">tyrS</name>
    <name evidence="15" type="ORF">CBF28_11300</name>
    <name evidence="14" type="ORF">P7H70_13185</name>
</gene>
<dbReference type="InterPro" id="IPR024088">
    <property type="entry name" value="Tyr-tRNA-ligase_bac-type"/>
</dbReference>
<comment type="caution">
    <text evidence="15">The sequence shown here is derived from an EMBL/GenBank/DDBJ whole genome shotgun (WGS) entry which is preliminary data.</text>
</comment>
<dbReference type="PRINTS" id="PR01040">
    <property type="entry name" value="TRNASYNTHTYR"/>
</dbReference>
<keyword evidence="3 11" id="KW-0436">Ligase</keyword>
<evidence type="ECO:0000256" key="9">
    <source>
        <dbReference type="ARBA" id="ARBA00048248"/>
    </source>
</evidence>
<dbReference type="Proteomes" id="UP000288028">
    <property type="component" value="Unassembled WGS sequence"/>
</dbReference>
<dbReference type="SUPFAM" id="SSF52374">
    <property type="entry name" value="Nucleotidylyl transferase"/>
    <property type="match status" value="1"/>
</dbReference>
<evidence type="ECO:0000313" key="15">
    <source>
        <dbReference type="EMBL" id="RSU12417.1"/>
    </source>
</evidence>
<dbReference type="GO" id="GO:0004831">
    <property type="term" value="F:tyrosine-tRNA ligase activity"/>
    <property type="evidence" value="ECO:0007669"/>
    <property type="project" value="UniProtKB-UniRule"/>
</dbReference>
<dbReference type="Pfam" id="PF00579">
    <property type="entry name" value="tRNA-synt_1b"/>
    <property type="match status" value="1"/>
</dbReference>
<keyword evidence="5 11" id="KW-0067">ATP-binding</keyword>
<evidence type="ECO:0000256" key="4">
    <source>
        <dbReference type="ARBA" id="ARBA00022741"/>
    </source>
</evidence>
<dbReference type="FunFam" id="1.10.240.10:FF:000001">
    <property type="entry name" value="Tyrosine--tRNA ligase"/>
    <property type="match status" value="1"/>
</dbReference>
<dbReference type="EMBL" id="NGKB01000011">
    <property type="protein sequence ID" value="RSU12417.1"/>
    <property type="molecule type" value="Genomic_DNA"/>
</dbReference>
<dbReference type="HAMAP" id="MF_02006">
    <property type="entry name" value="Tyr_tRNA_synth_type1"/>
    <property type="match status" value="1"/>
</dbReference>
<dbReference type="CDD" id="cd00805">
    <property type="entry name" value="TyrRS_core"/>
    <property type="match status" value="1"/>
</dbReference>
<dbReference type="AlphaFoldDB" id="A0A430AWH9"/>
<evidence type="ECO:0000256" key="12">
    <source>
        <dbReference type="PROSITE-ProRule" id="PRU00182"/>
    </source>
</evidence>
<evidence type="ECO:0000256" key="1">
    <source>
        <dbReference type="ARBA" id="ARBA00004496"/>
    </source>
</evidence>
<feature type="binding site" evidence="11">
    <location>
        <position position="36"/>
    </location>
    <ligand>
        <name>L-tyrosine</name>
        <dbReference type="ChEBI" id="CHEBI:58315"/>
    </ligand>
</feature>
<feature type="binding site" evidence="11">
    <location>
        <position position="236"/>
    </location>
    <ligand>
        <name>ATP</name>
        <dbReference type="ChEBI" id="CHEBI:30616"/>
    </ligand>
</feature>
<accession>A0A430AWH9</accession>
<dbReference type="PANTHER" id="PTHR11766:SF0">
    <property type="entry name" value="TYROSINE--TRNA LIGASE, MITOCHONDRIAL"/>
    <property type="match status" value="1"/>
</dbReference>
<keyword evidence="8 11" id="KW-0030">Aminoacyl-tRNA synthetase</keyword>
<evidence type="ECO:0000259" key="13">
    <source>
        <dbReference type="Pfam" id="PF22421"/>
    </source>
</evidence>
<name>A0A430AWH9_9ENTE</name>
<evidence type="ECO:0000256" key="10">
    <source>
        <dbReference type="ARBA" id="ARBA00060965"/>
    </source>
</evidence>
<feature type="short sequence motif" description="'KMSKS' region" evidence="11">
    <location>
        <begin position="233"/>
        <end position="237"/>
    </location>
</feature>
<dbReference type="PROSITE" id="PS50889">
    <property type="entry name" value="S4"/>
    <property type="match status" value="1"/>
</dbReference>
<feature type="short sequence motif" description="'HIGH' region" evidence="11">
    <location>
        <begin position="41"/>
        <end position="50"/>
    </location>
</feature>
<evidence type="ECO:0000256" key="8">
    <source>
        <dbReference type="ARBA" id="ARBA00023146"/>
    </source>
</evidence>
<evidence type="ECO:0000256" key="3">
    <source>
        <dbReference type="ARBA" id="ARBA00022598"/>
    </source>
</evidence>
<evidence type="ECO:0000256" key="11">
    <source>
        <dbReference type="HAMAP-Rule" id="MF_02006"/>
    </source>
</evidence>
<proteinExistence type="inferred from homology"/>
<dbReference type="SUPFAM" id="SSF55174">
    <property type="entry name" value="Alpha-L RNA-binding motif"/>
    <property type="match status" value="1"/>
</dbReference>
<feature type="domain" description="Tyrosine--tRNA ligase SYY-like C-terminal" evidence="13">
    <location>
        <begin position="337"/>
        <end position="419"/>
    </location>
</feature>
<dbReference type="PROSITE" id="PS00178">
    <property type="entry name" value="AA_TRNA_LIGASE_I"/>
    <property type="match status" value="1"/>
</dbReference>
<comment type="catalytic activity">
    <reaction evidence="9 11">
        <text>tRNA(Tyr) + L-tyrosine + ATP = L-tyrosyl-tRNA(Tyr) + AMP + diphosphate + H(+)</text>
        <dbReference type="Rhea" id="RHEA:10220"/>
        <dbReference type="Rhea" id="RHEA-COMP:9706"/>
        <dbReference type="Rhea" id="RHEA-COMP:9707"/>
        <dbReference type="ChEBI" id="CHEBI:15378"/>
        <dbReference type="ChEBI" id="CHEBI:30616"/>
        <dbReference type="ChEBI" id="CHEBI:33019"/>
        <dbReference type="ChEBI" id="CHEBI:58315"/>
        <dbReference type="ChEBI" id="CHEBI:78442"/>
        <dbReference type="ChEBI" id="CHEBI:78536"/>
        <dbReference type="ChEBI" id="CHEBI:456215"/>
        <dbReference type="EC" id="6.1.1.1"/>
    </reaction>
</comment>
<dbReference type="Pfam" id="PF22421">
    <property type="entry name" value="SYY_C-terminal"/>
    <property type="match status" value="1"/>
</dbReference>
<sequence length="422" mass="48154">MTTNIIDELMWRDAVNQQTDAEGLREYVEKNKISLYCGVDPTGDSMHIGHLIPFMMLKRFQAFGHHPYIVIGGATGTIGDPSGRTSERQLQTMEQVQHNVDCLTNQMKHLFFDEKNEQQLSMVNNYDWTKDLSLLDFLRDYGKNFNINTMLAKDIVSSRLETGISFTEFTYQILQSMDYLHLFRHHDVRLQIGGADQWGNITAGLDLIRKKEGAEAQAFGLTIPLMLKSDGTKFGKTAGGAIWLDPEKTSPYEFYQFWLNQDDRDVIKYLKFFTFLTQEEIQALEEKVATEPHKREAQKTLAREMTIFVHSEEALKDALTITDALFSGDVKQLTAHQIEDGFKNMPTETIGKETKNIVDWLVDTKIEPSKRQAREDVTNGAISINGDKITDTSVDITSDLSIDDKFIIVRKGKKKYTLIKLA</sequence>
<dbReference type="PANTHER" id="PTHR11766">
    <property type="entry name" value="TYROSYL-TRNA SYNTHETASE"/>
    <property type="match status" value="1"/>
</dbReference>
<dbReference type="InterPro" id="IPR002305">
    <property type="entry name" value="aa-tRNA-synth_Ic"/>
</dbReference>
<dbReference type="GO" id="GO:0005829">
    <property type="term" value="C:cytosol"/>
    <property type="evidence" value="ECO:0007669"/>
    <property type="project" value="TreeGrafter"/>
</dbReference>
<dbReference type="InterPro" id="IPR014729">
    <property type="entry name" value="Rossmann-like_a/b/a_fold"/>
</dbReference>
<evidence type="ECO:0000313" key="16">
    <source>
        <dbReference type="Proteomes" id="UP000288028"/>
    </source>
</evidence>
<keyword evidence="4 11" id="KW-0547">Nucleotide-binding</keyword>
<keyword evidence="7 11" id="KW-0648">Protein biosynthesis</keyword>
<evidence type="ECO:0000313" key="14">
    <source>
        <dbReference type="EMBL" id="MDT2834994.1"/>
    </source>
</evidence>
<dbReference type="InterPro" id="IPR054608">
    <property type="entry name" value="SYY-like_C"/>
</dbReference>
<dbReference type="NCBIfam" id="TIGR00234">
    <property type="entry name" value="tyrS"/>
    <property type="match status" value="1"/>
</dbReference>
<dbReference type="OrthoDB" id="9804243at2"/>
<dbReference type="RefSeq" id="WP_126795325.1">
    <property type="nucleotide sequence ID" value="NZ_CP060720.1"/>
</dbReference>
<dbReference type="GO" id="GO:0006437">
    <property type="term" value="P:tyrosyl-tRNA aminoacylation"/>
    <property type="evidence" value="ECO:0007669"/>
    <property type="project" value="UniProtKB-UniRule"/>
</dbReference>
<dbReference type="FunFam" id="3.40.50.620:FF:000008">
    <property type="entry name" value="Tyrosine--tRNA ligase"/>
    <property type="match status" value="1"/>
</dbReference>
<keyword evidence="6 12" id="KW-0694">RNA-binding</keyword>
<reference evidence="14" key="2">
    <citation type="submission" date="2023-03" db="EMBL/GenBank/DDBJ databases">
        <authorList>
            <person name="Shen W."/>
            <person name="Cai J."/>
        </authorList>
    </citation>
    <scope>NUCLEOTIDE SEQUENCE</scope>
    <source>
        <strain evidence="14">P96-3</strain>
    </source>
</reference>
<evidence type="ECO:0000256" key="2">
    <source>
        <dbReference type="ARBA" id="ARBA00022490"/>
    </source>
</evidence>
<dbReference type="Gene3D" id="3.40.50.620">
    <property type="entry name" value="HUPs"/>
    <property type="match status" value="1"/>
</dbReference>
<dbReference type="EMBL" id="JARQBZ010000032">
    <property type="protein sequence ID" value="MDT2834994.1"/>
    <property type="molecule type" value="Genomic_DNA"/>
</dbReference>
<comment type="function">
    <text evidence="11">Catalyzes the attachment of tyrosine to tRNA(Tyr) in a two-step reaction: tyrosine is first activated by ATP to form Tyr-AMP and then transferred to the acceptor end of tRNA(Tyr).</text>
</comment>
<organism evidence="15 16">
    <name type="scientific">Vagococcus carniphilus</name>
    <dbReference type="NCBI Taxonomy" id="218144"/>
    <lineage>
        <taxon>Bacteria</taxon>
        <taxon>Bacillati</taxon>
        <taxon>Bacillota</taxon>
        <taxon>Bacilli</taxon>
        <taxon>Lactobacillales</taxon>
        <taxon>Enterococcaceae</taxon>
        <taxon>Vagococcus</taxon>
    </lineage>
</organism>
<feature type="binding site" evidence="11">
    <location>
        <position position="171"/>
    </location>
    <ligand>
        <name>L-tyrosine</name>
        <dbReference type="ChEBI" id="CHEBI:58315"/>
    </ligand>
</feature>
<dbReference type="EC" id="6.1.1.1" evidence="11"/>
<dbReference type="GO" id="GO:0042803">
    <property type="term" value="F:protein homodimerization activity"/>
    <property type="evidence" value="ECO:0007669"/>
    <property type="project" value="UniProtKB-ARBA"/>
</dbReference>
<comment type="subunit">
    <text evidence="11">Homodimer.</text>
</comment>
<dbReference type="InterPro" id="IPR001412">
    <property type="entry name" value="aa-tRNA-synth_I_CS"/>
</dbReference>
<dbReference type="GeneID" id="95581078"/>
<comment type="subcellular location">
    <subcellularLocation>
        <location evidence="1 11">Cytoplasm</location>
    </subcellularLocation>
</comment>
<evidence type="ECO:0000256" key="7">
    <source>
        <dbReference type="ARBA" id="ARBA00022917"/>
    </source>
</evidence>
<dbReference type="GO" id="GO:0003723">
    <property type="term" value="F:RNA binding"/>
    <property type="evidence" value="ECO:0007669"/>
    <property type="project" value="UniProtKB-KW"/>
</dbReference>
<dbReference type="Gene3D" id="3.10.290.10">
    <property type="entry name" value="RNA-binding S4 domain"/>
    <property type="match status" value="1"/>
</dbReference>
<protein>
    <recommendedName>
        <fullName evidence="11">Tyrosine--tRNA ligase</fullName>
        <ecNumber evidence="11">6.1.1.1</ecNumber>
    </recommendedName>
    <alternativeName>
        <fullName evidence="11">Tyrosyl-tRNA synthetase</fullName>
        <shortName evidence="11">TyrRS</shortName>
    </alternativeName>
</protein>
<evidence type="ECO:0000256" key="5">
    <source>
        <dbReference type="ARBA" id="ARBA00022840"/>
    </source>
</evidence>
<reference evidence="15 16" key="1">
    <citation type="submission" date="2017-05" db="EMBL/GenBank/DDBJ databases">
        <title>Vagococcus spp. assemblies.</title>
        <authorList>
            <person name="Gulvik C.A."/>
        </authorList>
    </citation>
    <scope>NUCLEOTIDE SEQUENCE [LARGE SCALE GENOMIC DNA]</scope>
    <source>
        <strain evidence="15 16">SS1714</strain>
    </source>
</reference>
<dbReference type="CDD" id="cd00165">
    <property type="entry name" value="S4"/>
    <property type="match status" value="1"/>
</dbReference>
<dbReference type="InterPro" id="IPR036986">
    <property type="entry name" value="S4_RNA-bd_sf"/>
</dbReference>
<dbReference type="InterPro" id="IPR002307">
    <property type="entry name" value="Tyr-tRNA-ligase"/>
</dbReference>